<feature type="region of interest" description="Disordered" evidence="4">
    <location>
        <begin position="451"/>
        <end position="504"/>
    </location>
</feature>
<organism evidence="5 7">
    <name type="scientific">Legionella cherrii</name>
    <dbReference type="NCBI Taxonomy" id="28084"/>
    <lineage>
        <taxon>Bacteria</taxon>
        <taxon>Pseudomonadati</taxon>
        <taxon>Pseudomonadota</taxon>
        <taxon>Gammaproteobacteria</taxon>
        <taxon>Legionellales</taxon>
        <taxon>Legionellaceae</taxon>
        <taxon>Legionella</taxon>
    </lineage>
</organism>
<dbReference type="SUPFAM" id="SSF103506">
    <property type="entry name" value="Mitochondrial carrier"/>
    <property type="match status" value="1"/>
</dbReference>
<accession>A0A0W0S6U6</accession>
<name>A0A0W0S6U6_9GAMM</name>
<dbReference type="Proteomes" id="UP000277577">
    <property type="component" value="Chromosome"/>
</dbReference>
<evidence type="ECO:0000313" key="7">
    <source>
        <dbReference type="Proteomes" id="UP000054921"/>
    </source>
</evidence>
<evidence type="ECO:0000313" key="5">
    <source>
        <dbReference type="EMBL" id="KTC79034.1"/>
    </source>
</evidence>
<evidence type="ECO:0000313" key="6">
    <source>
        <dbReference type="EMBL" id="VEB36415.1"/>
    </source>
</evidence>
<evidence type="ECO:0000256" key="3">
    <source>
        <dbReference type="ARBA" id="ARBA00023136"/>
    </source>
</evidence>
<dbReference type="EMBL" id="LNXW01000013">
    <property type="protein sequence ID" value="KTC79034.1"/>
    <property type="molecule type" value="Genomic_DNA"/>
</dbReference>
<dbReference type="Proteomes" id="UP000054921">
    <property type="component" value="Unassembled WGS sequence"/>
</dbReference>
<dbReference type="STRING" id="28084.Lche_1054"/>
<dbReference type="InterPro" id="IPR041000">
    <property type="entry name" value="Serine_protease"/>
</dbReference>
<keyword evidence="3" id="KW-0472">Membrane</keyword>
<reference evidence="6 8" key="2">
    <citation type="submission" date="2018-12" db="EMBL/GenBank/DDBJ databases">
        <authorList>
            <consortium name="Pathogen Informatics"/>
        </authorList>
    </citation>
    <scope>NUCLEOTIDE SEQUENCE [LARGE SCALE GENOMIC DNA]</scope>
    <source>
        <strain evidence="6 8">NCTC11976</strain>
    </source>
</reference>
<dbReference type="GO" id="GO:0016020">
    <property type="term" value="C:membrane"/>
    <property type="evidence" value="ECO:0007669"/>
    <property type="project" value="UniProtKB-SubCell"/>
</dbReference>
<dbReference type="InterPro" id="IPR023395">
    <property type="entry name" value="MCP_dom_sf"/>
</dbReference>
<dbReference type="Pfam" id="PF18405">
    <property type="entry name" value="SLC25_like"/>
    <property type="match status" value="1"/>
</dbReference>
<comment type="subcellular location">
    <subcellularLocation>
        <location evidence="1">Membrane</location>
    </subcellularLocation>
</comment>
<reference evidence="5 7" key="1">
    <citation type="submission" date="2015-11" db="EMBL/GenBank/DDBJ databases">
        <title>Genomic analysis of 38 Legionella species identifies large and diverse effector repertoires.</title>
        <authorList>
            <person name="Burstein D."/>
            <person name="Amaro F."/>
            <person name="Zusman T."/>
            <person name="Lifshitz Z."/>
            <person name="Cohen O."/>
            <person name="Gilbert J.A."/>
            <person name="Pupko T."/>
            <person name="Shuman H.A."/>
            <person name="Segal G."/>
        </authorList>
    </citation>
    <scope>NUCLEOTIDE SEQUENCE [LARGE SCALE GENOMIC DNA]</scope>
    <source>
        <strain evidence="5 7">ORW</strain>
    </source>
</reference>
<dbReference type="PATRIC" id="fig|28084.5.peg.1138"/>
<dbReference type="RefSeq" id="WP_028382158.1">
    <property type="nucleotide sequence ID" value="NZ_CAAAIT010000002.1"/>
</dbReference>
<sequence>MQTKTETPNVKSGQPTVTAPVVTPRKLLAFPNLQNMPWVAPMDLVKAKMAKNGTYTPSFWQNPMFTSMMKGIYNPAIMQSPVFTSMIQSMWDVASKTASTPWFPPMQVVKQKLQTPKFDSPVVPVTKPVAPAPKPVSVTPPPGKKGGSFPAWIPSLEQVHQGLWSGLNFSTVALFTSGAIVSIQSPIKTVLVNLTKDKTILPPSACQAGKLGMIRALYAGTSASLSGSLIRTGYVTGAKGGSKPVEEAILKDEAGKEEGKKYATAGLGYVMAMALGDIGATQISESLSTLQKAGILPKNFKWKTVPNAWNLMMGGFAPRYVSGMVNFGALCVLEEVIAKNLPDHKGKHFTAGMLSGMSAAFFAYPFTVFKDYTLVRSTVTAEGNLKSASSLKLTKDLFFAFISSPGASAKSFGEMALKQVPIRMGLTGVIFALVAGVGEAMGQEPLKKVVPEEYQPSSSPGRSRHALFATKTETTPRIEELHEDTDEQTKTQTPGSGPGNSTKN</sequence>
<keyword evidence="8" id="KW-1185">Reference proteome</keyword>
<keyword evidence="2" id="KW-0812">Transmembrane</keyword>
<protein>
    <submittedName>
        <fullName evidence="5">Periplasmic ligand-binding sensor domain protein</fullName>
    </submittedName>
</protein>
<evidence type="ECO:0000256" key="2">
    <source>
        <dbReference type="ARBA" id="ARBA00022692"/>
    </source>
</evidence>
<proteinExistence type="predicted"/>
<evidence type="ECO:0000256" key="1">
    <source>
        <dbReference type="ARBA" id="ARBA00004370"/>
    </source>
</evidence>
<dbReference type="AlphaFoldDB" id="A0A0W0S6U6"/>
<evidence type="ECO:0000256" key="4">
    <source>
        <dbReference type="SAM" id="MobiDB-lite"/>
    </source>
</evidence>
<feature type="compositionally biased region" description="Polar residues" evidence="4">
    <location>
        <begin position="490"/>
        <end position="504"/>
    </location>
</feature>
<dbReference type="EMBL" id="LR134173">
    <property type="protein sequence ID" value="VEB36415.1"/>
    <property type="molecule type" value="Genomic_DNA"/>
</dbReference>
<evidence type="ECO:0000313" key="8">
    <source>
        <dbReference type="Proteomes" id="UP000277577"/>
    </source>
</evidence>
<gene>
    <name evidence="5" type="ORF">Lche_1054</name>
    <name evidence="6" type="ORF">NCTC11976_01697</name>
</gene>